<dbReference type="RefSeq" id="WP_328983461.1">
    <property type="nucleotide sequence ID" value="NZ_CP121472.1"/>
</dbReference>
<dbReference type="InterPro" id="IPR041049">
    <property type="entry name" value="DUF5615"/>
</dbReference>
<dbReference type="Pfam" id="PF18480">
    <property type="entry name" value="DUF5615"/>
    <property type="match status" value="1"/>
</dbReference>
<keyword evidence="3" id="KW-1185">Reference proteome</keyword>
<feature type="domain" description="DUF5615" evidence="1">
    <location>
        <begin position="3"/>
        <end position="105"/>
    </location>
</feature>
<proteinExistence type="predicted"/>
<name>A0ABZ0SAV1_9GAMM</name>
<protein>
    <recommendedName>
        <fullName evidence="1">DUF5615 domain-containing protein</fullName>
    </recommendedName>
</protein>
<organism evidence="2 3">
    <name type="scientific">Thiorhodovibrio winogradskyi</name>
    <dbReference type="NCBI Taxonomy" id="77007"/>
    <lineage>
        <taxon>Bacteria</taxon>
        <taxon>Pseudomonadati</taxon>
        <taxon>Pseudomonadota</taxon>
        <taxon>Gammaproteobacteria</taxon>
        <taxon>Chromatiales</taxon>
        <taxon>Chromatiaceae</taxon>
        <taxon>Thiorhodovibrio</taxon>
    </lineage>
</organism>
<evidence type="ECO:0000259" key="1">
    <source>
        <dbReference type="Pfam" id="PF18480"/>
    </source>
</evidence>
<gene>
    <name evidence="2" type="ORF">Thiowin_02680</name>
</gene>
<accession>A0ABZ0SAV1</accession>
<evidence type="ECO:0000313" key="3">
    <source>
        <dbReference type="Proteomes" id="UP001432180"/>
    </source>
</evidence>
<dbReference type="Proteomes" id="UP001432180">
    <property type="component" value="Chromosome"/>
</dbReference>
<evidence type="ECO:0000313" key="2">
    <source>
        <dbReference type="EMBL" id="WPL17649.1"/>
    </source>
</evidence>
<sequence>MQRFLIDVNLPYRFSIWSGDNCLHMRDIGENWTDTQIWDYAQQHNLTIVSKDADLSDRIMISLPPPRVIHIRLGNMRMHDFHSLMTKLWPQAVALIENNRLVRIYPDRIEAIG</sequence>
<reference evidence="2 3" key="1">
    <citation type="journal article" date="2023" name="Microorganisms">
        <title>Thiorhodovibrio frisius and Trv. litoralis spp. nov., Two Novel Members from a Clade of Fastidious Purple Sulfur Bacteria That Exhibit Unique Red-Shifted Light-Harvesting Capabilities.</title>
        <authorList>
            <person name="Methner A."/>
            <person name="Kuzyk S.B."/>
            <person name="Petersen J."/>
            <person name="Bauer S."/>
            <person name="Brinkmann H."/>
            <person name="Sichau K."/>
            <person name="Wanner G."/>
            <person name="Wolf J."/>
            <person name="Neumann-Schaal M."/>
            <person name="Henke P."/>
            <person name="Tank M."/>
            <person name="Sproer C."/>
            <person name="Bunk B."/>
            <person name="Overmann J."/>
        </authorList>
    </citation>
    <scope>NUCLEOTIDE SEQUENCE [LARGE SCALE GENOMIC DNA]</scope>
    <source>
        <strain evidence="2 3">DSM 6702</strain>
    </source>
</reference>
<dbReference type="EMBL" id="CP121472">
    <property type="protein sequence ID" value="WPL17649.1"/>
    <property type="molecule type" value="Genomic_DNA"/>
</dbReference>